<dbReference type="Proteomes" id="UP001295684">
    <property type="component" value="Unassembled WGS sequence"/>
</dbReference>
<organism evidence="1 2">
    <name type="scientific">Euplotes crassus</name>
    <dbReference type="NCBI Taxonomy" id="5936"/>
    <lineage>
        <taxon>Eukaryota</taxon>
        <taxon>Sar</taxon>
        <taxon>Alveolata</taxon>
        <taxon>Ciliophora</taxon>
        <taxon>Intramacronucleata</taxon>
        <taxon>Spirotrichea</taxon>
        <taxon>Hypotrichia</taxon>
        <taxon>Euplotida</taxon>
        <taxon>Euplotidae</taxon>
        <taxon>Moneuplotes</taxon>
    </lineage>
</organism>
<proteinExistence type="predicted"/>
<dbReference type="AlphaFoldDB" id="A0AAD2D7R4"/>
<accession>A0AAD2D7R4</accession>
<dbReference type="EMBL" id="CAMPGE010024856">
    <property type="protein sequence ID" value="CAI2382671.1"/>
    <property type="molecule type" value="Genomic_DNA"/>
</dbReference>
<protein>
    <submittedName>
        <fullName evidence="1">Uncharacterized protein</fullName>
    </submittedName>
</protein>
<evidence type="ECO:0000313" key="1">
    <source>
        <dbReference type="EMBL" id="CAI2382671.1"/>
    </source>
</evidence>
<reference evidence="1" key="1">
    <citation type="submission" date="2023-07" db="EMBL/GenBank/DDBJ databases">
        <authorList>
            <consortium name="AG Swart"/>
            <person name="Singh M."/>
            <person name="Singh A."/>
            <person name="Seah K."/>
            <person name="Emmerich C."/>
        </authorList>
    </citation>
    <scope>NUCLEOTIDE SEQUENCE</scope>
    <source>
        <strain evidence="1">DP1</strain>
    </source>
</reference>
<name>A0AAD2D7R4_EUPCR</name>
<sequence length="163" mass="19347">MAEHNTEYFQAKLKAFGTLSAPWYTNEKMTREANLAFDHAKADVEFVLDKYRAERLQQLDRIVNKTCYKNKKYNFLQAQKCDEYHFENDYKLGVINAFTADHVWRYKTEYENCTKTDEFKALKTTLEKDQVYQACHDKFMDQCKEGIKNDLSARAKEIFESSD</sequence>
<gene>
    <name evidence="1" type="ORF">ECRASSUSDP1_LOCUS24151</name>
</gene>
<comment type="caution">
    <text evidence="1">The sequence shown here is derived from an EMBL/GenBank/DDBJ whole genome shotgun (WGS) entry which is preliminary data.</text>
</comment>
<evidence type="ECO:0000313" key="2">
    <source>
        <dbReference type="Proteomes" id="UP001295684"/>
    </source>
</evidence>
<keyword evidence="2" id="KW-1185">Reference proteome</keyword>